<dbReference type="RefSeq" id="WP_203773452.1">
    <property type="nucleotide sequence ID" value="NZ_BAAABO010000038.1"/>
</dbReference>
<keyword evidence="1" id="KW-0472">Membrane</keyword>
<protein>
    <submittedName>
        <fullName evidence="2">Exporter of polyketide antibiotics</fullName>
    </submittedName>
</protein>
<feature type="transmembrane region" description="Helical" evidence="1">
    <location>
        <begin position="186"/>
        <end position="205"/>
    </location>
</feature>
<dbReference type="EMBL" id="BOMI01000146">
    <property type="protein sequence ID" value="GID78498.1"/>
    <property type="molecule type" value="Genomic_DNA"/>
</dbReference>
<feature type="transmembrane region" description="Helical" evidence="1">
    <location>
        <begin position="124"/>
        <end position="147"/>
    </location>
</feature>
<feature type="transmembrane region" description="Helical" evidence="1">
    <location>
        <begin position="77"/>
        <end position="97"/>
    </location>
</feature>
<dbReference type="Proteomes" id="UP000609879">
    <property type="component" value="Unassembled WGS sequence"/>
</dbReference>
<keyword evidence="1" id="KW-0812">Transmembrane</keyword>
<keyword evidence="3" id="KW-1185">Reference proteome</keyword>
<evidence type="ECO:0000256" key="1">
    <source>
        <dbReference type="SAM" id="Phobius"/>
    </source>
</evidence>
<feature type="transmembrane region" description="Helical" evidence="1">
    <location>
        <begin position="422"/>
        <end position="444"/>
    </location>
</feature>
<name>A0ABQ3YES9_9ACTN</name>
<feature type="transmembrane region" description="Helical" evidence="1">
    <location>
        <begin position="153"/>
        <end position="174"/>
    </location>
</feature>
<proteinExistence type="predicted"/>
<keyword evidence="1" id="KW-1133">Transmembrane helix</keyword>
<reference evidence="2 3" key="1">
    <citation type="submission" date="2021-01" db="EMBL/GenBank/DDBJ databases">
        <title>Whole genome shotgun sequence of Actinoplanes deccanensis NBRC 13994.</title>
        <authorList>
            <person name="Komaki H."/>
            <person name="Tamura T."/>
        </authorList>
    </citation>
    <scope>NUCLEOTIDE SEQUENCE [LARGE SCALE GENOMIC DNA]</scope>
    <source>
        <strain evidence="2 3">NBRC 13994</strain>
    </source>
</reference>
<feature type="transmembrane region" description="Helical" evidence="1">
    <location>
        <begin position="497"/>
        <end position="518"/>
    </location>
</feature>
<feature type="transmembrane region" description="Helical" evidence="1">
    <location>
        <begin position="290"/>
        <end position="308"/>
    </location>
</feature>
<gene>
    <name evidence="2" type="ORF">Ade02nite_71390</name>
</gene>
<accession>A0ABQ3YES9</accession>
<feature type="transmembrane region" description="Helical" evidence="1">
    <location>
        <begin position="451"/>
        <end position="469"/>
    </location>
</feature>
<comment type="caution">
    <text evidence="2">The sequence shown here is derived from an EMBL/GenBank/DDBJ whole genome shotgun (WGS) entry which is preliminary data.</text>
</comment>
<evidence type="ECO:0000313" key="2">
    <source>
        <dbReference type="EMBL" id="GID78498.1"/>
    </source>
</evidence>
<feature type="transmembrane region" description="Helical" evidence="1">
    <location>
        <begin position="380"/>
        <end position="410"/>
    </location>
</feature>
<organism evidence="2 3">
    <name type="scientific">Paractinoplanes deccanensis</name>
    <dbReference type="NCBI Taxonomy" id="113561"/>
    <lineage>
        <taxon>Bacteria</taxon>
        <taxon>Bacillati</taxon>
        <taxon>Actinomycetota</taxon>
        <taxon>Actinomycetes</taxon>
        <taxon>Micromonosporales</taxon>
        <taxon>Micromonosporaceae</taxon>
        <taxon>Paractinoplanes</taxon>
    </lineage>
</organism>
<sequence length="525" mass="54349">MTGTARLLRFLLRRERIGLPWWLLGATLLLLVQSTQSQSLYDTPEALADLRRTIGGNTAVIAMSGPTELLRTIGGEVVFEIFAFVAIVVALMAMFLVGRHTRGDEEAGRAELIRSARIGRRAPLAAALALAGLASLAAGVLVFAAAVGTGLPAGGSVLLGAAVTSAGVTFAALTAVAAQLFENVRAVYGAVGFTLGAAYALRAAGDAGNSALSWLSPIGWGQRTFPYAGDRWWPLLIPLAVTAALVMLAASLLERRDFGAGFVPSRPGRPVATRALGNAFGLAWRLQRTAAAGWVLGLGLLGLAYGSVADSIEQYVADNPEIAEFMPGGGQRILDAYLALTVALSALIAAAYGVTTVLRARAEENAGRAEPVLATRTSRLAWLAGHLSVTLAGTTLALVAIGAGTGLAYALTVSDMGEVPRLIGAALAYLPAVLLIAAVAVLTVGWLPRAAAALSWIAVGYCAVVALFADSFDLPEWAQRASPFEHTPEVPLETLTLVPLVVLALLAAAFAAVGYAGLRRRDIGV</sequence>
<evidence type="ECO:0000313" key="3">
    <source>
        <dbReference type="Proteomes" id="UP000609879"/>
    </source>
</evidence>
<feature type="transmembrane region" description="Helical" evidence="1">
    <location>
        <begin position="336"/>
        <end position="359"/>
    </location>
</feature>
<feature type="transmembrane region" description="Helical" evidence="1">
    <location>
        <begin position="232"/>
        <end position="253"/>
    </location>
</feature>